<accession>A0AAU9K0X8</accession>
<organism evidence="8 9">
    <name type="scientific">Blepharisma stoltei</name>
    <dbReference type="NCBI Taxonomy" id="1481888"/>
    <lineage>
        <taxon>Eukaryota</taxon>
        <taxon>Sar</taxon>
        <taxon>Alveolata</taxon>
        <taxon>Ciliophora</taxon>
        <taxon>Postciliodesmatophora</taxon>
        <taxon>Heterotrichea</taxon>
        <taxon>Heterotrichida</taxon>
        <taxon>Blepharismidae</taxon>
        <taxon>Blepharisma</taxon>
    </lineage>
</organism>
<feature type="active site" evidence="5">
    <location>
        <position position="22"/>
    </location>
</feature>
<dbReference type="EMBL" id="CAJZBQ010000051">
    <property type="protein sequence ID" value="CAG9330522.1"/>
    <property type="molecule type" value="Genomic_DNA"/>
</dbReference>
<dbReference type="PROSITE" id="PS51160">
    <property type="entry name" value="ACYLPHOSPHATASE_3"/>
    <property type="match status" value="1"/>
</dbReference>
<evidence type="ECO:0000256" key="1">
    <source>
        <dbReference type="ARBA" id="ARBA00005614"/>
    </source>
</evidence>
<comment type="similarity">
    <text evidence="1 6">Belongs to the acylphosphatase family.</text>
</comment>
<dbReference type="Proteomes" id="UP001162131">
    <property type="component" value="Unassembled WGS sequence"/>
</dbReference>
<evidence type="ECO:0000256" key="5">
    <source>
        <dbReference type="PROSITE-ProRule" id="PRU00520"/>
    </source>
</evidence>
<dbReference type="EC" id="3.6.1.7" evidence="2 5"/>
<evidence type="ECO:0000256" key="2">
    <source>
        <dbReference type="ARBA" id="ARBA00012150"/>
    </source>
</evidence>
<evidence type="ECO:0000313" key="9">
    <source>
        <dbReference type="Proteomes" id="UP001162131"/>
    </source>
</evidence>
<evidence type="ECO:0000313" key="8">
    <source>
        <dbReference type="EMBL" id="CAG9330522.1"/>
    </source>
</evidence>
<feature type="domain" description="Acylphosphatase-like" evidence="7">
    <location>
        <begin position="7"/>
        <end position="97"/>
    </location>
</feature>
<dbReference type="PRINTS" id="PR00112">
    <property type="entry name" value="ACYLPHPHTASE"/>
</dbReference>
<dbReference type="Pfam" id="PF00708">
    <property type="entry name" value="Acylphosphatase"/>
    <property type="match status" value="1"/>
</dbReference>
<dbReference type="AlphaFoldDB" id="A0AAU9K0X8"/>
<sequence length="97" mass="11232">MEALKKHIRYEVFGHVQGVFFRKYTKTQAQKLGLTGWVENTPRGTVIGEAEGPSDKIEEFKHWLRNIGSPKSRIDDLRITNETDISQLKFHSFSVKK</sequence>
<dbReference type="InterPro" id="IPR001792">
    <property type="entry name" value="Acylphosphatase-like_dom"/>
</dbReference>
<dbReference type="PANTHER" id="PTHR10029">
    <property type="entry name" value="ACYLPHOSPHATASE"/>
    <property type="match status" value="1"/>
</dbReference>
<evidence type="ECO:0000256" key="6">
    <source>
        <dbReference type="RuleBase" id="RU004168"/>
    </source>
</evidence>
<dbReference type="InterPro" id="IPR020456">
    <property type="entry name" value="Acylphosphatase"/>
</dbReference>
<keyword evidence="9" id="KW-1185">Reference proteome</keyword>
<evidence type="ECO:0000259" key="7">
    <source>
        <dbReference type="PROSITE" id="PS51160"/>
    </source>
</evidence>
<evidence type="ECO:0000256" key="4">
    <source>
        <dbReference type="ARBA" id="ARBA00047645"/>
    </source>
</evidence>
<reference evidence="8" key="1">
    <citation type="submission" date="2021-09" db="EMBL/GenBank/DDBJ databases">
        <authorList>
            <consortium name="AG Swart"/>
            <person name="Singh M."/>
            <person name="Singh A."/>
            <person name="Seah K."/>
            <person name="Emmerich C."/>
        </authorList>
    </citation>
    <scope>NUCLEOTIDE SEQUENCE</scope>
    <source>
        <strain evidence="8">ATCC30299</strain>
    </source>
</reference>
<name>A0AAU9K0X8_9CILI</name>
<dbReference type="InterPro" id="IPR036046">
    <property type="entry name" value="Acylphosphatase-like_dom_sf"/>
</dbReference>
<dbReference type="Gene3D" id="3.30.70.100">
    <property type="match status" value="1"/>
</dbReference>
<dbReference type="SUPFAM" id="SSF54975">
    <property type="entry name" value="Acylphosphatase/BLUF domain-like"/>
    <property type="match status" value="1"/>
</dbReference>
<dbReference type="InterPro" id="IPR017968">
    <property type="entry name" value="Acylphosphatase_CS"/>
</dbReference>
<evidence type="ECO:0000256" key="3">
    <source>
        <dbReference type="ARBA" id="ARBA00022801"/>
    </source>
</evidence>
<comment type="caution">
    <text evidence="8">The sequence shown here is derived from an EMBL/GenBank/DDBJ whole genome shotgun (WGS) entry which is preliminary data.</text>
</comment>
<feature type="active site" evidence="5">
    <location>
        <position position="40"/>
    </location>
</feature>
<dbReference type="PANTHER" id="PTHR10029:SF3">
    <property type="entry name" value="ACYLPHOSPHATASE-RELATED"/>
    <property type="match status" value="1"/>
</dbReference>
<keyword evidence="3 5" id="KW-0378">Hydrolase</keyword>
<protein>
    <recommendedName>
        <fullName evidence="2 5">acylphosphatase</fullName>
        <ecNumber evidence="2 5">3.6.1.7</ecNumber>
    </recommendedName>
</protein>
<proteinExistence type="inferred from homology"/>
<dbReference type="PROSITE" id="PS00150">
    <property type="entry name" value="ACYLPHOSPHATASE_1"/>
    <property type="match status" value="1"/>
</dbReference>
<comment type="catalytic activity">
    <reaction evidence="4 5">
        <text>an acyl phosphate + H2O = a carboxylate + phosphate + H(+)</text>
        <dbReference type="Rhea" id="RHEA:14965"/>
        <dbReference type="ChEBI" id="CHEBI:15377"/>
        <dbReference type="ChEBI" id="CHEBI:15378"/>
        <dbReference type="ChEBI" id="CHEBI:29067"/>
        <dbReference type="ChEBI" id="CHEBI:43474"/>
        <dbReference type="ChEBI" id="CHEBI:59918"/>
        <dbReference type="EC" id="3.6.1.7"/>
    </reaction>
</comment>
<dbReference type="GO" id="GO:0003998">
    <property type="term" value="F:acylphosphatase activity"/>
    <property type="evidence" value="ECO:0007669"/>
    <property type="project" value="UniProtKB-EC"/>
</dbReference>
<dbReference type="FunFam" id="3.30.70.100:FF:000011">
    <property type="entry name" value="Acylphosphatase"/>
    <property type="match status" value="1"/>
</dbReference>
<gene>
    <name evidence="8" type="ORF">BSTOLATCC_MIC51105</name>
</gene>